<dbReference type="InterPro" id="IPR043129">
    <property type="entry name" value="ATPase_NBD"/>
</dbReference>
<evidence type="ECO:0000313" key="2">
    <source>
        <dbReference type="EMBL" id="KIX02790.1"/>
    </source>
</evidence>
<gene>
    <name evidence="2" type="ORF">Z518_08732</name>
</gene>
<dbReference type="AlphaFoldDB" id="A0A0D2J1L0"/>
<feature type="compositionally biased region" description="Polar residues" evidence="1">
    <location>
        <begin position="143"/>
        <end position="157"/>
    </location>
</feature>
<feature type="region of interest" description="Disordered" evidence="1">
    <location>
        <begin position="141"/>
        <end position="200"/>
    </location>
</feature>
<evidence type="ECO:0008006" key="4">
    <source>
        <dbReference type="Google" id="ProtNLM"/>
    </source>
</evidence>
<organism evidence="2 3">
    <name type="scientific">Rhinocladiella mackenziei CBS 650.93</name>
    <dbReference type="NCBI Taxonomy" id="1442369"/>
    <lineage>
        <taxon>Eukaryota</taxon>
        <taxon>Fungi</taxon>
        <taxon>Dikarya</taxon>
        <taxon>Ascomycota</taxon>
        <taxon>Pezizomycotina</taxon>
        <taxon>Eurotiomycetes</taxon>
        <taxon>Chaetothyriomycetidae</taxon>
        <taxon>Chaetothyriales</taxon>
        <taxon>Herpotrichiellaceae</taxon>
        <taxon>Rhinocladiella</taxon>
    </lineage>
</organism>
<feature type="compositionally biased region" description="Acidic residues" evidence="1">
    <location>
        <begin position="158"/>
        <end position="171"/>
    </location>
</feature>
<protein>
    <recommendedName>
        <fullName evidence="4">Hsp70 family chaperone</fullName>
    </recommendedName>
</protein>
<sequence>MADNDMHQLPENGFVRIFREDRSEDVDMPDVAALDDERLAEKGNEDARGNDQTSAASSEPRCPAELASRGPAVSKFIVAVDFGTTFSTVSFLRVDPGVQEDLIPPQEIRCIDHYPDKPPGIMPHVFEGITTVPSELWYPTARVSPTQNGGRGLQSQPAEEDEYSSALDEEGQPSSTPDTSDTQNDQPAIQHQGRPLRRSPVWGYGVHKRLAEPDDIVQKAKHVTRFKLLLDEENSTQSLREKAMMDLKALKHAGLVQKPVDTIADYLGQLFRHAKNQLVSSHGLQEGMAVEFVLCVPTLWTEQACRRMQEAMARAIETSQLGQLENGSVKDLFIVAEPEAAAAYALADNHYASRISPGETFLLLDCGGGTVDAITYKVLQTDPVRLKEVVPSDGASCGSSFLNDGFRELLENKLEGAEFLGNDLPLTRIIDSKVIEWENGPKREIDITNRKEIFDCMRIQGLQALQGDGGHPKGSLHFTRPEMKEVFKPCLRGVVKLMRKQLQQAKEARDEARGAGARGFNVQKVILIGGFGESPSLQNHLRDVLSKERNLLGQPIELIRPHSIDSAVARGAILRALNKENGPVRITRTSYGVLCTDLYDKESPLHQGLRGRRDLVDGELYIYDTIHWKILKGDVLPPSGTIRVNRRHTFKPSRARLTCWETLYVSGRRHESGYRKRHAENRGAEEAGRILVDLTSLIMRTENPIRPVTHRNSEGEAYTFYEIEFDLCLIIEGRNLRFEARSPEDPDKVNASTSFSIAASFVPGTA</sequence>
<dbReference type="Proteomes" id="UP000053617">
    <property type="component" value="Unassembled WGS sequence"/>
</dbReference>
<reference evidence="2 3" key="1">
    <citation type="submission" date="2015-01" db="EMBL/GenBank/DDBJ databases">
        <title>The Genome Sequence of Rhinocladiella mackenzie CBS 650.93.</title>
        <authorList>
            <consortium name="The Broad Institute Genomics Platform"/>
            <person name="Cuomo C."/>
            <person name="de Hoog S."/>
            <person name="Gorbushina A."/>
            <person name="Stielow B."/>
            <person name="Teixiera M."/>
            <person name="Abouelleil A."/>
            <person name="Chapman S.B."/>
            <person name="Priest M."/>
            <person name="Young S.K."/>
            <person name="Wortman J."/>
            <person name="Nusbaum C."/>
            <person name="Birren B."/>
        </authorList>
    </citation>
    <scope>NUCLEOTIDE SEQUENCE [LARGE SCALE GENOMIC DNA]</scope>
    <source>
        <strain evidence="2 3">CBS 650.93</strain>
    </source>
</reference>
<dbReference type="EMBL" id="KN847480">
    <property type="protein sequence ID" value="KIX02790.1"/>
    <property type="molecule type" value="Genomic_DNA"/>
</dbReference>
<name>A0A0D2J1L0_9EURO</name>
<evidence type="ECO:0000313" key="3">
    <source>
        <dbReference type="Proteomes" id="UP000053617"/>
    </source>
</evidence>
<dbReference type="CDD" id="cd10170">
    <property type="entry name" value="ASKHA_NBD_HSP70"/>
    <property type="match status" value="1"/>
</dbReference>
<accession>A0A0D2J1L0</accession>
<feature type="compositionally biased region" description="Polar residues" evidence="1">
    <location>
        <begin position="172"/>
        <end position="189"/>
    </location>
</feature>
<dbReference type="Gene3D" id="3.90.640.10">
    <property type="entry name" value="Actin, Chain A, domain 4"/>
    <property type="match status" value="1"/>
</dbReference>
<evidence type="ECO:0000256" key="1">
    <source>
        <dbReference type="SAM" id="MobiDB-lite"/>
    </source>
</evidence>
<dbReference type="VEuPathDB" id="FungiDB:Z518_08732"/>
<proteinExistence type="predicted"/>
<dbReference type="HOGENOM" id="CLU_009958_2_1_1"/>
<keyword evidence="3" id="KW-1185">Reference proteome</keyword>
<dbReference type="RefSeq" id="XP_013269926.1">
    <property type="nucleotide sequence ID" value="XM_013414472.1"/>
</dbReference>
<feature type="region of interest" description="Disordered" evidence="1">
    <location>
        <begin position="37"/>
        <end position="66"/>
    </location>
</feature>
<dbReference type="PANTHER" id="PTHR42749:SF8">
    <property type="entry name" value="HSP70 FAMILY PROTEIN (AFU_ORTHOLOGUE AFUA_3G13740)"/>
    <property type="match status" value="1"/>
</dbReference>
<dbReference type="GeneID" id="25296803"/>
<dbReference type="Gene3D" id="3.30.420.40">
    <property type="match status" value="2"/>
</dbReference>
<dbReference type="STRING" id="1442369.A0A0D2J1L0"/>
<dbReference type="SUPFAM" id="SSF53067">
    <property type="entry name" value="Actin-like ATPase domain"/>
    <property type="match status" value="2"/>
</dbReference>
<dbReference type="PANTHER" id="PTHR42749">
    <property type="entry name" value="CELL SHAPE-DETERMINING PROTEIN MREB"/>
    <property type="match status" value="1"/>
</dbReference>
<dbReference type="OrthoDB" id="2963168at2759"/>
<feature type="compositionally biased region" description="Basic and acidic residues" evidence="1">
    <location>
        <begin position="37"/>
        <end position="49"/>
    </location>
</feature>